<protein>
    <submittedName>
        <fullName evidence="1">Metallopeptidase</fullName>
    </submittedName>
</protein>
<keyword evidence="2" id="KW-1185">Reference proteome</keyword>
<proteinExistence type="predicted"/>
<dbReference type="Gene3D" id="3.40.1350.140">
    <property type="entry name" value="MepB-like"/>
    <property type="match status" value="1"/>
</dbReference>
<sequence length="129" mass="14247">MTPEAQSSDYESGIVLLESGLWRLRTARITPTKPGAFVALWRRLDDGATAPFGVDDRAVGLHVFVEELDHFGVFQFTAAQLASLGISQTRQAPGKRGFRVYPSWCKGLNRQAARSQKAQSLAFHDLTAR</sequence>
<dbReference type="Proteomes" id="UP000297853">
    <property type="component" value="Unassembled WGS sequence"/>
</dbReference>
<accession>A0ABY2IWA1</accession>
<dbReference type="Pfam" id="PF08877">
    <property type="entry name" value="MepB-like"/>
    <property type="match status" value="1"/>
</dbReference>
<organism evidence="1 2">
    <name type="scientific">Cryobacterium sinapicolor</name>
    <dbReference type="NCBI Taxonomy" id="1259236"/>
    <lineage>
        <taxon>Bacteria</taxon>
        <taxon>Bacillati</taxon>
        <taxon>Actinomycetota</taxon>
        <taxon>Actinomycetes</taxon>
        <taxon>Micrococcales</taxon>
        <taxon>Microbacteriaceae</taxon>
        <taxon>Cryobacterium</taxon>
    </lineage>
</organism>
<evidence type="ECO:0000313" key="2">
    <source>
        <dbReference type="Proteomes" id="UP000297853"/>
    </source>
</evidence>
<dbReference type="InterPro" id="IPR011235">
    <property type="entry name" value="MepB-like"/>
</dbReference>
<reference evidence="1 2" key="1">
    <citation type="submission" date="2019-03" db="EMBL/GenBank/DDBJ databases">
        <title>Genomics of glacier-inhabiting Cryobacterium strains.</title>
        <authorList>
            <person name="Liu Q."/>
            <person name="Xin Y.-H."/>
        </authorList>
    </citation>
    <scope>NUCLEOTIDE SEQUENCE [LARGE SCALE GENOMIC DNA]</scope>
    <source>
        <strain evidence="1 2">TMT1-23-1</strain>
    </source>
</reference>
<evidence type="ECO:0000313" key="1">
    <source>
        <dbReference type="EMBL" id="TFC93974.1"/>
    </source>
</evidence>
<comment type="caution">
    <text evidence="1">The sequence shown here is derived from an EMBL/GenBank/DDBJ whole genome shotgun (WGS) entry which is preliminary data.</text>
</comment>
<name>A0ABY2IWA1_9MICO</name>
<gene>
    <name evidence="1" type="ORF">E3T28_16055</name>
</gene>
<dbReference type="EMBL" id="SOGQ01000090">
    <property type="protein sequence ID" value="TFC93974.1"/>
    <property type="molecule type" value="Genomic_DNA"/>
</dbReference>
<dbReference type="InterPro" id="IPR038231">
    <property type="entry name" value="MepB-like_sf"/>
</dbReference>